<dbReference type="InterPro" id="IPR050309">
    <property type="entry name" value="Type-B_Carboxylest/Lipase"/>
</dbReference>
<dbReference type="InterPro" id="IPR002018">
    <property type="entry name" value="CarbesteraseB"/>
</dbReference>
<evidence type="ECO:0000259" key="4">
    <source>
        <dbReference type="Pfam" id="PF00135"/>
    </source>
</evidence>
<dbReference type="Gene3D" id="3.40.50.1820">
    <property type="entry name" value="alpha/beta hydrolase"/>
    <property type="match status" value="1"/>
</dbReference>
<accession>A0A1H9UBZ6</accession>
<dbReference type="Proteomes" id="UP000199572">
    <property type="component" value="Unassembled WGS sequence"/>
</dbReference>
<dbReference type="EC" id="3.1.1.-" evidence="3"/>
<dbReference type="InterPro" id="IPR029058">
    <property type="entry name" value="AB_hydrolase_fold"/>
</dbReference>
<sequence length="499" mass="55820">MKPSISKYIRAISLILLLGLSFSLSAQEYTIVKAQGGYLKGIKEGPAWIFKGVPYAETPTGELRFLPPVAKKGWTDTLNCTSFGPVATQYNGNTKQVKGNEDCLSLNIYTPELNTEAKLPVLVWVHGGSMTAGSGSGQNGHAFADKDSVVTITINYRLGVFGFLYLGDIDPKYRSSGNNGLQDLMLSLSWIKDNIAAFGGDPSRVTVIGESAGAKLVSTLLLNNKAKDLYHQLILESGAVQCVRDSATAKSIRKRLLKELKLKRPEELLTLSAEQLITAQNTICKGAQGTNYFGPVADGQVINENIYDYIKQNTDQSKRFLIGTNKAESRMFMDMDKRLQNPSRKALKDWFGTNGRWVWKNFKANQKQLGTDSAAKTVLTQYMYTMHSYRLADTLATVNNHIWMYRFDYSKDGKGASHAAELPYVWLDPYAKNANMNYDLASLMHDYWVDFIRDRPISNWPNYLPQQKSIKVFDRNTTLETPRAVFNDPKHPAACLVLR</sequence>
<evidence type="ECO:0000256" key="3">
    <source>
        <dbReference type="RuleBase" id="RU361235"/>
    </source>
</evidence>
<feature type="chain" id="PRO_5011328290" description="Carboxylic ester hydrolase" evidence="3">
    <location>
        <begin position="27"/>
        <end position="499"/>
    </location>
</feature>
<proteinExistence type="inferred from homology"/>
<name>A0A1H9UBZ6_9SPHI</name>
<evidence type="ECO:0000256" key="2">
    <source>
        <dbReference type="ARBA" id="ARBA00022801"/>
    </source>
</evidence>
<comment type="similarity">
    <text evidence="1 3">Belongs to the type-B carboxylesterase/lipase family.</text>
</comment>
<evidence type="ECO:0000256" key="1">
    <source>
        <dbReference type="ARBA" id="ARBA00005964"/>
    </source>
</evidence>
<protein>
    <recommendedName>
        <fullName evidence="3">Carboxylic ester hydrolase</fullName>
        <ecNumber evidence="3">3.1.1.-</ecNumber>
    </recommendedName>
</protein>
<keyword evidence="2 3" id="KW-0378">Hydrolase</keyword>
<dbReference type="EMBL" id="FOGG01000029">
    <property type="protein sequence ID" value="SES06771.1"/>
    <property type="molecule type" value="Genomic_DNA"/>
</dbReference>
<evidence type="ECO:0000313" key="5">
    <source>
        <dbReference type="EMBL" id="SES06771.1"/>
    </source>
</evidence>
<organism evidence="5 6">
    <name type="scientific">Pedobacter rhizosphaerae</name>
    <dbReference type="NCBI Taxonomy" id="390241"/>
    <lineage>
        <taxon>Bacteria</taxon>
        <taxon>Pseudomonadati</taxon>
        <taxon>Bacteroidota</taxon>
        <taxon>Sphingobacteriia</taxon>
        <taxon>Sphingobacteriales</taxon>
        <taxon>Sphingobacteriaceae</taxon>
        <taxon>Pedobacter</taxon>
    </lineage>
</organism>
<dbReference type="PROSITE" id="PS00122">
    <property type="entry name" value="CARBOXYLESTERASE_B_1"/>
    <property type="match status" value="1"/>
</dbReference>
<dbReference type="STRING" id="390241.SAMN04488023_12930"/>
<keyword evidence="6" id="KW-1185">Reference proteome</keyword>
<dbReference type="GO" id="GO:0016787">
    <property type="term" value="F:hydrolase activity"/>
    <property type="evidence" value="ECO:0007669"/>
    <property type="project" value="UniProtKB-KW"/>
</dbReference>
<feature type="domain" description="Carboxylesterase type B" evidence="4">
    <location>
        <begin position="30"/>
        <end position="476"/>
    </location>
</feature>
<dbReference type="InterPro" id="IPR019826">
    <property type="entry name" value="Carboxylesterase_B_AS"/>
</dbReference>
<keyword evidence="3" id="KW-0732">Signal</keyword>
<dbReference type="AlphaFoldDB" id="A0A1H9UBZ6"/>
<gene>
    <name evidence="5" type="ORF">SAMN04488023_12930</name>
</gene>
<dbReference type="RefSeq" id="WP_090887113.1">
    <property type="nucleotide sequence ID" value="NZ_FOGG01000029.1"/>
</dbReference>
<dbReference type="SUPFAM" id="SSF53474">
    <property type="entry name" value="alpha/beta-Hydrolases"/>
    <property type="match status" value="1"/>
</dbReference>
<dbReference type="Pfam" id="PF00135">
    <property type="entry name" value="COesterase"/>
    <property type="match status" value="1"/>
</dbReference>
<feature type="signal peptide" evidence="3">
    <location>
        <begin position="1"/>
        <end position="26"/>
    </location>
</feature>
<evidence type="ECO:0000313" key="6">
    <source>
        <dbReference type="Proteomes" id="UP000199572"/>
    </source>
</evidence>
<reference evidence="5 6" key="1">
    <citation type="submission" date="2016-10" db="EMBL/GenBank/DDBJ databases">
        <authorList>
            <person name="de Groot N.N."/>
        </authorList>
    </citation>
    <scope>NUCLEOTIDE SEQUENCE [LARGE SCALE GENOMIC DNA]</scope>
    <source>
        <strain evidence="5 6">DSM 18610</strain>
    </source>
</reference>
<dbReference type="PANTHER" id="PTHR11559">
    <property type="entry name" value="CARBOXYLESTERASE"/>
    <property type="match status" value="1"/>
</dbReference>
<dbReference type="OrthoDB" id="9775851at2"/>